<dbReference type="InterPro" id="IPR015943">
    <property type="entry name" value="WD40/YVTN_repeat-like_dom_sf"/>
</dbReference>
<dbReference type="InterPro" id="IPR011047">
    <property type="entry name" value="Quinoprotein_ADH-like_sf"/>
</dbReference>
<accession>A0A4Y6PS30</accession>
<evidence type="ECO:0000313" key="3">
    <source>
        <dbReference type="Proteomes" id="UP000315995"/>
    </source>
</evidence>
<reference evidence="2 3" key="1">
    <citation type="submission" date="2019-06" db="EMBL/GenBank/DDBJ databases">
        <title>Persicimonas caeni gen. nov., sp. nov., a predatory bacterium isolated from solar saltern.</title>
        <authorList>
            <person name="Wang S."/>
        </authorList>
    </citation>
    <scope>NUCLEOTIDE SEQUENCE [LARGE SCALE GENOMIC DNA]</scope>
    <source>
        <strain evidence="2 3">YN101</strain>
    </source>
</reference>
<feature type="compositionally biased region" description="Low complexity" evidence="1">
    <location>
        <begin position="460"/>
        <end position="471"/>
    </location>
</feature>
<dbReference type="EMBL" id="CP041186">
    <property type="protein sequence ID" value="QDG51128.1"/>
    <property type="molecule type" value="Genomic_DNA"/>
</dbReference>
<dbReference type="InterPro" id="IPR018391">
    <property type="entry name" value="PQQ_b-propeller_rpt"/>
</dbReference>
<dbReference type="Proteomes" id="UP000315995">
    <property type="component" value="Chromosome"/>
</dbReference>
<proteinExistence type="predicted"/>
<keyword evidence="3" id="KW-1185">Reference proteome</keyword>
<dbReference type="OrthoDB" id="7594887at2"/>
<dbReference type="SMART" id="SM00564">
    <property type="entry name" value="PQQ"/>
    <property type="match status" value="2"/>
</dbReference>
<feature type="region of interest" description="Disordered" evidence="1">
    <location>
        <begin position="460"/>
        <end position="496"/>
    </location>
</feature>
<evidence type="ECO:0000256" key="1">
    <source>
        <dbReference type="SAM" id="MobiDB-lite"/>
    </source>
</evidence>
<organism evidence="2 3">
    <name type="scientific">Persicimonas caeni</name>
    <dbReference type="NCBI Taxonomy" id="2292766"/>
    <lineage>
        <taxon>Bacteria</taxon>
        <taxon>Deltaproteobacteria</taxon>
        <taxon>Bradymonadales</taxon>
        <taxon>Bradymonadaceae</taxon>
        <taxon>Persicimonas</taxon>
    </lineage>
</organism>
<dbReference type="AlphaFoldDB" id="A0A4Y6PS30"/>
<dbReference type="Pfam" id="PF14078">
    <property type="entry name" value="DUF4259"/>
    <property type="match status" value="1"/>
</dbReference>
<dbReference type="SUPFAM" id="SSF50998">
    <property type="entry name" value="Quinoprotein alcohol dehydrogenase-like"/>
    <property type="match status" value="1"/>
</dbReference>
<gene>
    <name evidence="2" type="ORF">FIV42_10390</name>
</gene>
<evidence type="ECO:0000313" key="2">
    <source>
        <dbReference type="EMBL" id="QDG51128.1"/>
    </source>
</evidence>
<sequence>MNVKILSICSSSHCCNSSTVIERSSLESWVCANRTRQASFHQRRRGPLRGRMRSTLKLLCQRTPTPFIRPRRGPQAFATPSPNRTRHFSRLMLDLAARTTTVRSCKTGRLMGAWGTGNFDNDAALDFLSALYPREDGCGHIEKALAKVLPDADEADVDEADAHACCQALAAAEIVAALGGAPRDGLSESVTDWVWYRRPVEDSRLDAITELARRAVRQVRDDSELSELWQQTDSHDAWRAAVDELAARLDRAPVAPAPDEPLPSHADKFSGTWRVDVDRDLDLERCIPALDATSRDYIVADTDEGVLYLTSEYPLTALDLRTGQPRWETYEAARPLMILGDVLLAQDRPARLPFKNLHLVLLDRQTGEPLQKFKARFDDLLVGDFDDLTNGPAERDTFLRCEARRAGAKVYITWESGIYPPAGARSTAAIADMDRSRGALCLDPAERTLQIVDPDRVPAAAHAATHGARAGMPPAPIRTPEAPRHHERRPSFNAHAPAQLATVSNLGKAKARLGDVVLYRRADGVIHAVDATAGVVLWRHKLQ</sequence>
<protein>
    <submittedName>
        <fullName evidence="2">DUF4259 domain-containing protein</fullName>
    </submittedName>
</protein>
<dbReference type="InterPro" id="IPR025355">
    <property type="entry name" value="DUF4259"/>
</dbReference>
<accession>A0A5B8Y9H6</accession>
<dbReference type="Gene3D" id="2.130.10.10">
    <property type="entry name" value="YVTN repeat-like/Quinoprotein amine dehydrogenase"/>
    <property type="match status" value="1"/>
</dbReference>
<name>A0A4Y6PS30_PERCE</name>